<protein>
    <recommendedName>
        <fullName evidence="3">SIS domain-containing protein</fullName>
    </recommendedName>
</protein>
<reference evidence="1 2" key="1">
    <citation type="journal article" date="2016" name="PeerJ">
        <title>Gall-ID: tools for genotyping gall-causing phytopathogenic bacteria.</title>
        <authorList>
            <person name="Davis E.W.II."/>
            <person name="Weisberg A.J."/>
            <person name="Tabima J.F."/>
            <person name="Grunwald N.J."/>
            <person name="Chang J.H."/>
        </authorList>
    </citation>
    <scope>NUCLEOTIDE SEQUENCE [LARGE SCALE GENOMIC DNA]</scope>
    <source>
        <strain evidence="1 2">N2/73</strain>
    </source>
</reference>
<accession>A0AB36EC90</accession>
<dbReference type="EMBL" id="LXKT01000029">
    <property type="protein sequence ID" value="OCJ32665.1"/>
    <property type="molecule type" value="Genomic_DNA"/>
</dbReference>
<dbReference type="Gene3D" id="3.90.1070.10">
    <property type="match status" value="1"/>
</dbReference>
<dbReference type="SUPFAM" id="SSF56784">
    <property type="entry name" value="HAD-like"/>
    <property type="match status" value="1"/>
</dbReference>
<name>A0AB36EC90_AGRTU</name>
<dbReference type="SUPFAM" id="SSF53697">
    <property type="entry name" value="SIS domain"/>
    <property type="match status" value="1"/>
</dbReference>
<dbReference type="InterPro" id="IPR046348">
    <property type="entry name" value="SIS_dom_sf"/>
</dbReference>
<dbReference type="GO" id="GO:1901135">
    <property type="term" value="P:carbohydrate derivative metabolic process"/>
    <property type="evidence" value="ECO:0007669"/>
    <property type="project" value="InterPro"/>
</dbReference>
<evidence type="ECO:0008006" key="3">
    <source>
        <dbReference type="Google" id="ProtNLM"/>
    </source>
</evidence>
<dbReference type="GO" id="GO:0097367">
    <property type="term" value="F:carbohydrate derivative binding"/>
    <property type="evidence" value="ECO:0007669"/>
    <property type="project" value="InterPro"/>
</dbReference>
<gene>
    <name evidence="1" type="ORF">A6U91_20915</name>
</gene>
<dbReference type="RefSeq" id="WP_065689002.1">
    <property type="nucleotide sequence ID" value="NZ_LXKT01000029.1"/>
</dbReference>
<sequence>MKSSIFSDKLDTLDKTVELIMGSDISALTRALKLGAKKIAYAIGSGGSLISAHFLAGCRSDLADHPTIVQTPMEFVLDDRDLTDCQVWLFSGRGENADAHAAAIAARTRGCSDIQIVTSNATASVFDQLPGRSYRKHILPAFEEKDGFLSTHSLIAVVAAVLQAVHNSLHRAEAAYSPLQEFANELRLRRDVSRIQEYTEAFGRIGADDTLIILADPRLKSAAIALETSLWETALCSVQLTDFRNFAHGRHVWLHKRADRTFVLALTGRQSLASWLEIERDVPESLRRHHVDYGNTGRLHQATAIIDALLIVEAIGSKGAVDPAKPGVGAFAKTIYEGTALKNTARDFTRPVRNKLKSVRRFGTSDVEWDPVSGFQSFSERLRAAVFHGLVLDYDGTVVPTHARLAPPDKQLIGEIERLLDAGLKLGFATGRGGSVGDSLRANIDDRFHSSVLVGYYNGGYLRPLDVNIEEDPPEAAPAIRTMTQWVSERNHLLKKAIKTENTLQISVTIDDSENTLQFIDELKSAPLVLSKEVRVVFSEHSVDIGLPGNSKLNVVSVLGASTSMEPSHILCVGDSGGPYGNDFELLGHPHGLSVRDVCHRQDMCWSVFDAVIDGPDALHAILRALTPVSDGIFKLDVQKLSPSDS</sequence>
<dbReference type="Gene3D" id="3.40.50.10490">
    <property type="entry name" value="Glucose-6-phosphate isomerase like protein, domain 1"/>
    <property type="match status" value="1"/>
</dbReference>
<organism evidence="1 2">
    <name type="scientific">Agrobacterium tumefaciens</name>
    <dbReference type="NCBI Taxonomy" id="358"/>
    <lineage>
        <taxon>Bacteria</taxon>
        <taxon>Pseudomonadati</taxon>
        <taxon>Pseudomonadota</taxon>
        <taxon>Alphaproteobacteria</taxon>
        <taxon>Hyphomicrobiales</taxon>
        <taxon>Rhizobiaceae</taxon>
        <taxon>Rhizobium/Agrobacterium group</taxon>
        <taxon>Agrobacterium</taxon>
        <taxon>Agrobacterium tumefaciens complex</taxon>
    </lineage>
</organism>
<proteinExistence type="predicted"/>
<dbReference type="AlphaFoldDB" id="A0AB36EC90"/>
<dbReference type="InterPro" id="IPR023214">
    <property type="entry name" value="HAD_sf"/>
</dbReference>
<comment type="caution">
    <text evidence="1">The sequence shown here is derived from an EMBL/GenBank/DDBJ whole genome shotgun (WGS) entry which is preliminary data.</text>
</comment>
<dbReference type="Proteomes" id="UP000093451">
    <property type="component" value="Unassembled WGS sequence"/>
</dbReference>
<dbReference type="Gene3D" id="3.40.50.1000">
    <property type="entry name" value="HAD superfamily/HAD-like"/>
    <property type="match status" value="1"/>
</dbReference>
<evidence type="ECO:0000313" key="2">
    <source>
        <dbReference type="Proteomes" id="UP000093451"/>
    </source>
</evidence>
<evidence type="ECO:0000313" key="1">
    <source>
        <dbReference type="EMBL" id="OCJ32665.1"/>
    </source>
</evidence>
<dbReference type="InterPro" id="IPR036412">
    <property type="entry name" value="HAD-like_sf"/>
</dbReference>